<reference evidence="1 2" key="1">
    <citation type="submission" date="2019-09" db="EMBL/GenBank/DDBJ databases">
        <title>YIM 132180 draft genome.</title>
        <authorList>
            <person name="Zhang K."/>
        </authorList>
    </citation>
    <scope>NUCLEOTIDE SEQUENCE [LARGE SCALE GENOMIC DNA]</scope>
    <source>
        <strain evidence="1 2">YIM 132180</strain>
    </source>
</reference>
<keyword evidence="2" id="KW-1185">Reference proteome</keyword>
<evidence type="ECO:0000313" key="2">
    <source>
        <dbReference type="Proteomes" id="UP000432089"/>
    </source>
</evidence>
<comment type="caution">
    <text evidence="1">The sequence shown here is derived from an EMBL/GenBank/DDBJ whole genome shotgun (WGS) entry which is preliminary data.</text>
</comment>
<gene>
    <name evidence="1" type="ORF">F6X38_20090</name>
</gene>
<dbReference type="EMBL" id="VZDO01000020">
    <property type="protein sequence ID" value="KAB0676873.1"/>
    <property type="molecule type" value="Genomic_DNA"/>
</dbReference>
<evidence type="ECO:0000313" key="1">
    <source>
        <dbReference type="EMBL" id="KAB0676873.1"/>
    </source>
</evidence>
<dbReference type="AlphaFoldDB" id="A0A7V7PLA1"/>
<protein>
    <submittedName>
        <fullName evidence="1">Uncharacterized protein</fullName>
    </submittedName>
</protein>
<name>A0A7V7PLA1_9HYPH</name>
<proteinExistence type="predicted"/>
<sequence length="78" mass="8818">MFEKRYTMQDDGNGLWSVLDAESGVPAMVRERRLASLDEDDARDATDLLNLIAELRLQTPKRSAGMQNGLQPFLLPIR</sequence>
<dbReference type="RefSeq" id="WP_161992851.1">
    <property type="nucleotide sequence ID" value="NZ_VZDO01000020.1"/>
</dbReference>
<dbReference type="Proteomes" id="UP000432089">
    <property type="component" value="Unassembled WGS sequence"/>
</dbReference>
<organism evidence="1 2">
    <name type="scientific">Plantimonas leprariae</name>
    <dbReference type="NCBI Taxonomy" id="2615207"/>
    <lineage>
        <taxon>Bacteria</taxon>
        <taxon>Pseudomonadati</taxon>
        <taxon>Pseudomonadota</taxon>
        <taxon>Alphaproteobacteria</taxon>
        <taxon>Hyphomicrobiales</taxon>
        <taxon>Aurantimonadaceae</taxon>
        <taxon>Plantimonas</taxon>
    </lineage>
</organism>
<accession>A0A7V7PLA1</accession>